<dbReference type="SUPFAM" id="SSF46785">
    <property type="entry name" value="Winged helix' DNA-binding domain"/>
    <property type="match status" value="1"/>
</dbReference>
<name>A0ABV6QP33_9ACTN</name>
<dbReference type="InterPro" id="IPR036390">
    <property type="entry name" value="WH_DNA-bd_sf"/>
</dbReference>
<dbReference type="PANTHER" id="PTHR30419">
    <property type="entry name" value="HTH-TYPE TRANSCRIPTIONAL REGULATOR YBHD"/>
    <property type="match status" value="1"/>
</dbReference>
<dbReference type="PRINTS" id="PR00039">
    <property type="entry name" value="HTHLYSR"/>
</dbReference>
<keyword evidence="4" id="KW-0804">Transcription</keyword>
<dbReference type="InterPro" id="IPR005119">
    <property type="entry name" value="LysR_subst-bd"/>
</dbReference>
<evidence type="ECO:0000256" key="4">
    <source>
        <dbReference type="ARBA" id="ARBA00023163"/>
    </source>
</evidence>
<sequence length="299" mass="31536">MELRHLEHFVAVAEQRHFTRAAEAMSISQSGLSASIRALERELHASLFVRNTRSVELTEAGRALLVEGRRTLASAAAAREAVAAVQGLLRGSLSVGLEQCLGVVNVPAILAQFRAAHPGVEISVRQGGSTPMLEELASGRLDVAFVATGGEPVPDVTLRPLASESMVLVCPPDHRLVGGGPIALEKLAGESFIDFDRTWGARAITDRAFEAAAIEHPVSLEVNDVHTLLALVSHGLGVALVPERIAAKKGFTHATIPLEPHATDRWQVSVATSAEPTATLAADALLGMLDAQLSNTPTC</sequence>
<proteinExistence type="inferred from homology"/>
<evidence type="ECO:0000313" key="6">
    <source>
        <dbReference type="EMBL" id="MFC0626397.1"/>
    </source>
</evidence>
<accession>A0ABV6QP33</accession>
<dbReference type="InterPro" id="IPR000847">
    <property type="entry name" value="LysR_HTH_N"/>
</dbReference>
<dbReference type="CDD" id="cd08436">
    <property type="entry name" value="PBP2_LTTR_like_3"/>
    <property type="match status" value="1"/>
</dbReference>
<gene>
    <name evidence="6" type="ORF">ACFFGN_20125</name>
</gene>
<evidence type="ECO:0000259" key="5">
    <source>
        <dbReference type="PROSITE" id="PS50931"/>
    </source>
</evidence>
<reference evidence="6 7" key="1">
    <citation type="submission" date="2024-09" db="EMBL/GenBank/DDBJ databases">
        <authorList>
            <person name="Sun Q."/>
            <person name="Mori K."/>
        </authorList>
    </citation>
    <scope>NUCLEOTIDE SEQUENCE [LARGE SCALE GENOMIC DNA]</scope>
    <source>
        <strain evidence="6 7">CGMCC 1.15906</strain>
    </source>
</reference>
<dbReference type="RefSeq" id="WP_380049831.1">
    <property type="nucleotide sequence ID" value="NZ_JBHLTC010000024.1"/>
</dbReference>
<protein>
    <submittedName>
        <fullName evidence="6">LysR family transcriptional regulator</fullName>
    </submittedName>
</protein>
<dbReference type="PROSITE" id="PS50931">
    <property type="entry name" value="HTH_LYSR"/>
    <property type="match status" value="1"/>
</dbReference>
<comment type="caution">
    <text evidence="6">The sequence shown here is derived from an EMBL/GenBank/DDBJ whole genome shotgun (WGS) entry which is preliminary data.</text>
</comment>
<dbReference type="Gene3D" id="3.40.190.290">
    <property type="match status" value="1"/>
</dbReference>
<keyword evidence="2" id="KW-0805">Transcription regulation</keyword>
<evidence type="ECO:0000256" key="3">
    <source>
        <dbReference type="ARBA" id="ARBA00023125"/>
    </source>
</evidence>
<keyword evidence="7" id="KW-1185">Reference proteome</keyword>
<evidence type="ECO:0000256" key="2">
    <source>
        <dbReference type="ARBA" id="ARBA00023015"/>
    </source>
</evidence>
<dbReference type="PANTHER" id="PTHR30419:SF31">
    <property type="entry name" value="BLR3139 PROTEIN"/>
    <property type="match status" value="1"/>
</dbReference>
<dbReference type="InterPro" id="IPR036388">
    <property type="entry name" value="WH-like_DNA-bd_sf"/>
</dbReference>
<feature type="domain" description="HTH lysR-type" evidence="5">
    <location>
        <begin position="1"/>
        <end position="58"/>
    </location>
</feature>
<dbReference type="Pfam" id="PF00126">
    <property type="entry name" value="HTH_1"/>
    <property type="match status" value="1"/>
</dbReference>
<comment type="similarity">
    <text evidence="1">Belongs to the LysR transcriptional regulatory family.</text>
</comment>
<organism evidence="6 7">
    <name type="scientific">Kribbella deserti</name>
    <dbReference type="NCBI Taxonomy" id="1926257"/>
    <lineage>
        <taxon>Bacteria</taxon>
        <taxon>Bacillati</taxon>
        <taxon>Actinomycetota</taxon>
        <taxon>Actinomycetes</taxon>
        <taxon>Propionibacteriales</taxon>
        <taxon>Kribbellaceae</taxon>
        <taxon>Kribbella</taxon>
    </lineage>
</organism>
<dbReference type="Proteomes" id="UP001589890">
    <property type="component" value="Unassembled WGS sequence"/>
</dbReference>
<keyword evidence="3" id="KW-0238">DNA-binding</keyword>
<dbReference type="SUPFAM" id="SSF53850">
    <property type="entry name" value="Periplasmic binding protein-like II"/>
    <property type="match status" value="1"/>
</dbReference>
<dbReference type="Gene3D" id="1.10.10.10">
    <property type="entry name" value="Winged helix-like DNA-binding domain superfamily/Winged helix DNA-binding domain"/>
    <property type="match status" value="1"/>
</dbReference>
<dbReference type="Pfam" id="PF03466">
    <property type="entry name" value="LysR_substrate"/>
    <property type="match status" value="1"/>
</dbReference>
<dbReference type="EMBL" id="JBHLTC010000024">
    <property type="protein sequence ID" value="MFC0626397.1"/>
    <property type="molecule type" value="Genomic_DNA"/>
</dbReference>
<evidence type="ECO:0000313" key="7">
    <source>
        <dbReference type="Proteomes" id="UP001589890"/>
    </source>
</evidence>
<dbReference type="InterPro" id="IPR050950">
    <property type="entry name" value="HTH-type_LysR_regulators"/>
</dbReference>
<evidence type="ECO:0000256" key="1">
    <source>
        <dbReference type="ARBA" id="ARBA00009437"/>
    </source>
</evidence>